<dbReference type="EMBL" id="CADCVR010000027">
    <property type="protein sequence ID" value="CAA9483512.1"/>
    <property type="molecule type" value="Genomic_DNA"/>
</dbReference>
<name>A0A6J4S2B7_9ACTN</name>
<feature type="region of interest" description="Disordered" evidence="1">
    <location>
        <begin position="1"/>
        <end position="64"/>
    </location>
</feature>
<feature type="compositionally biased region" description="Low complexity" evidence="1">
    <location>
        <begin position="252"/>
        <end position="264"/>
    </location>
</feature>
<feature type="compositionally biased region" description="Basic residues" evidence="1">
    <location>
        <begin position="15"/>
        <end position="24"/>
    </location>
</feature>
<accession>A0A6J4S2B7</accession>
<dbReference type="AlphaFoldDB" id="A0A6J4S2B7"/>
<feature type="compositionally biased region" description="Basic and acidic residues" evidence="1">
    <location>
        <begin position="87"/>
        <end position="101"/>
    </location>
</feature>
<organism evidence="2">
    <name type="scientific">uncultured Solirubrobacteraceae bacterium</name>
    <dbReference type="NCBI Taxonomy" id="1162706"/>
    <lineage>
        <taxon>Bacteria</taxon>
        <taxon>Bacillati</taxon>
        <taxon>Actinomycetota</taxon>
        <taxon>Thermoleophilia</taxon>
        <taxon>Solirubrobacterales</taxon>
        <taxon>Solirubrobacteraceae</taxon>
        <taxon>environmental samples</taxon>
    </lineage>
</organism>
<feature type="non-terminal residue" evidence="2">
    <location>
        <position position="1"/>
    </location>
</feature>
<protein>
    <submittedName>
        <fullName evidence="2">Uncharacterized protein</fullName>
    </submittedName>
</protein>
<evidence type="ECO:0000256" key="1">
    <source>
        <dbReference type="SAM" id="MobiDB-lite"/>
    </source>
</evidence>
<feature type="compositionally biased region" description="Low complexity" evidence="1">
    <location>
        <begin position="216"/>
        <end position="230"/>
    </location>
</feature>
<feature type="compositionally biased region" description="Low complexity" evidence="1">
    <location>
        <begin position="145"/>
        <end position="162"/>
    </location>
</feature>
<feature type="compositionally biased region" description="Low complexity" evidence="1">
    <location>
        <begin position="104"/>
        <end position="118"/>
    </location>
</feature>
<feature type="compositionally biased region" description="Basic residues" evidence="1">
    <location>
        <begin position="43"/>
        <end position="53"/>
    </location>
</feature>
<feature type="compositionally biased region" description="Basic and acidic residues" evidence="1">
    <location>
        <begin position="163"/>
        <end position="179"/>
    </location>
</feature>
<feature type="compositionally biased region" description="Basic and acidic residues" evidence="1">
    <location>
        <begin position="196"/>
        <end position="215"/>
    </location>
</feature>
<feature type="region of interest" description="Disordered" evidence="1">
    <location>
        <begin position="80"/>
        <end position="283"/>
    </location>
</feature>
<feature type="compositionally biased region" description="Basic residues" evidence="1">
    <location>
        <begin position="119"/>
        <end position="134"/>
    </location>
</feature>
<reference evidence="2" key="1">
    <citation type="submission" date="2020-02" db="EMBL/GenBank/DDBJ databases">
        <authorList>
            <person name="Meier V. D."/>
        </authorList>
    </citation>
    <scope>NUCLEOTIDE SEQUENCE</scope>
    <source>
        <strain evidence="2">AVDCRST_MAG53</strain>
    </source>
</reference>
<gene>
    <name evidence="2" type="ORF">AVDCRST_MAG53-909</name>
</gene>
<feature type="compositionally biased region" description="Basic and acidic residues" evidence="1">
    <location>
        <begin position="267"/>
        <end position="283"/>
    </location>
</feature>
<feature type="non-terminal residue" evidence="2">
    <location>
        <position position="283"/>
    </location>
</feature>
<evidence type="ECO:0000313" key="2">
    <source>
        <dbReference type="EMBL" id="CAA9483512.1"/>
    </source>
</evidence>
<proteinExistence type="predicted"/>
<feature type="compositionally biased region" description="Low complexity" evidence="1">
    <location>
        <begin position="25"/>
        <end position="35"/>
    </location>
</feature>
<sequence length="283" mass="30386">GQACRSCTGTPAAHGKPRGRRRPLRGAGRALRHGGTAPACRGVHARRSVHQRRQLPPSGEDEPALTALVAGGRALRRQAGRIALPDQRGRHPMAREVDLRARPVRGAQPRPRGAAGRQGLRRRRVRGALRQGRRGARDRGGGSVDGASGAAGRRSAGRAAAAGDDRAECAQGRRREVLPHRSGRQGPHDVPPPGERQVRAAAERLLRHAERRPRDPAASAARAALHPAVPERAVQERRGARHHRRLDELRPAGRGRPAPVPLGGHLVPDHHQRLRGGDDQAGL</sequence>